<proteinExistence type="predicted"/>
<dbReference type="PATRIC" id="fig|1121318.3.peg.21"/>
<name>A0A0L6ZF31_9CLOT</name>
<evidence type="ECO:0000313" key="1">
    <source>
        <dbReference type="EMBL" id="KOA21562.1"/>
    </source>
</evidence>
<protein>
    <recommendedName>
        <fullName evidence="3">PD-(D/E)XK nuclease family transposase</fullName>
    </recommendedName>
</protein>
<accession>A0A0L6ZF31</accession>
<organism evidence="1 2">
    <name type="scientific">Clostridium homopropionicum DSM 5847</name>
    <dbReference type="NCBI Taxonomy" id="1121318"/>
    <lineage>
        <taxon>Bacteria</taxon>
        <taxon>Bacillati</taxon>
        <taxon>Bacillota</taxon>
        <taxon>Clostridia</taxon>
        <taxon>Eubacteriales</taxon>
        <taxon>Clostridiaceae</taxon>
        <taxon>Clostridium</taxon>
    </lineage>
</organism>
<comment type="caution">
    <text evidence="1">The sequence shown here is derived from an EMBL/GenBank/DDBJ whole genome shotgun (WGS) entry which is preliminary data.</text>
</comment>
<evidence type="ECO:0008006" key="3">
    <source>
        <dbReference type="Google" id="ProtNLM"/>
    </source>
</evidence>
<evidence type="ECO:0000313" key="2">
    <source>
        <dbReference type="Proteomes" id="UP000037043"/>
    </source>
</evidence>
<keyword evidence="2" id="KW-1185">Reference proteome</keyword>
<sequence>MNIFNNFCYNTNFINEDKVGYKSYLQMDAIMKKLFSIKNPIPIIDFLNSIYGDNISYDAKISYSDKEIINRKNNSSKLISFYADMYITITEGNDVYEYALEFQTIFDKEIAVRVFRYSFERAVKLADYSNAKESIKLKMPEPYIILIGEIEGVNDTIKLEMEFGKGVLFDYDIKVLKYWTYDLKKLYEQNMYLLYPLQIFKLRKRMSEVSSSKRADEIKKSDMFQLYEEMLVLLKNTLKAIDKAYEDGKIEIADYDEMNIIIENLNSYFINMYGKYRNFDLEVESMVKSFYDPRIEEKGREKEKFDIVHNMLADGESEEKIKKYTGVTDKDIEKIRKIIEAQGEH</sequence>
<dbReference type="EMBL" id="LHUR01000004">
    <property type="protein sequence ID" value="KOA21562.1"/>
    <property type="molecule type" value="Genomic_DNA"/>
</dbReference>
<reference evidence="2" key="1">
    <citation type="submission" date="2015-08" db="EMBL/GenBank/DDBJ databases">
        <title>Genome sequence of the strict anaerobe Clostridium homopropionicum LuHBu1 (DSM 5847T).</title>
        <authorList>
            <person name="Poehlein A."/>
            <person name="Beck M."/>
            <person name="Schiel-Bengelsdorf B."/>
            <person name="Bengelsdorf F.R."/>
            <person name="Daniel R."/>
            <person name="Duerre P."/>
        </authorList>
    </citation>
    <scope>NUCLEOTIDE SEQUENCE [LARGE SCALE GENOMIC DNA]</scope>
    <source>
        <strain evidence="2">DSM 5847</strain>
    </source>
</reference>
<dbReference type="RefSeq" id="WP_052219642.1">
    <property type="nucleotide sequence ID" value="NZ_LHUR01000004.1"/>
</dbReference>
<gene>
    <name evidence="1" type="ORF">CLHOM_00210</name>
</gene>
<dbReference type="AlphaFoldDB" id="A0A0L6ZF31"/>
<dbReference type="Proteomes" id="UP000037043">
    <property type="component" value="Unassembled WGS sequence"/>
</dbReference>